<sequence>MLIVAPDIRAVNKPEPAAVRNIRNLRQAHSGVPSPQMHTGIMLWKQNLDFKTDPFQQQRIPG</sequence>
<organism evidence="1 2">
    <name type="scientific">Erwinia typographi</name>
    <dbReference type="NCBI Taxonomy" id="371042"/>
    <lineage>
        <taxon>Bacteria</taxon>
        <taxon>Pseudomonadati</taxon>
        <taxon>Pseudomonadota</taxon>
        <taxon>Gammaproteobacteria</taxon>
        <taxon>Enterobacterales</taxon>
        <taxon>Erwiniaceae</taxon>
        <taxon>Erwinia</taxon>
    </lineage>
</organism>
<evidence type="ECO:0000313" key="1">
    <source>
        <dbReference type="EMBL" id="KGT92813.1"/>
    </source>
</evidence>
<comment type="caution">
    <text evidence="1">The sequence shown here is derived from an EMBL/GenBank/DDBJ whole genome shotgun (WGS) entry which is preliminary data.</text>
</comment>
<proteinExistence type="predicted"/>
<reference evidence="1 2" key="1">
    <citation type="submission" date="2014-10" db="EMBL/GenBank/DDBJ databases">
        <title>Genome sequence of Erwinia typographi M043b.</title>
        <authorList>
            <person name="Chan K.-G."/>
            <person name="Tan W.-S."/>
        </authorList>
    </citation>
    <scope>NUCLEOTIDE SEQUENCE [LARGE SCALE GENOMIC DNA]</scope>
    <source>
        <strain evidence="1 2">M043b</strain>
    </source>
</reference>
<dbReference type="Proteomes" id="UP000030351">
    <property type="component" value="Unassembled WGS sequence"/>
</dbReference>
<accession>A0A0A4A4J6</accession>
<dbReference type="EMBL" id="JRUQ01000039">
    <property type="protein sequence ID" value="KGT92813.1"/>
    <property type="molecule type" value="Genomic_DNA"/>
</dbReference>
<gene>
    <name evidence="1" type="ORF">NG99_12760</name>
</gene>
<evidence type="ECO:0000313" key="2">
    <source>
        <dbReference type="Proteomes" id="UP000030351"/>
    </source>
</evidence>
<dbReference type="AlphaFoldDB" id="A0A0A4A4J6"/>
<name>A0A0A4A4J6_9GAMM</name>
<keyword evidence="2" id="KW-1185">Reference proteome</keyword>
<protein>
    <submittedName>
        <fullName evidence="1">Uncharacterized protein</fullName>
    </submittedName>
</protein>